<dbReference type="PANTHER" id="PTHR30349">
    <property type="entry name" value="PHAGE INTEGRASE-RELATED"/>
    <property type="match status" value="1"/>
</dbReference>
<evidence type="ECO:0000256" key="4">
    <source>
        <dbReference type="PROSITE-ProRule" id="PRU01248"/>
    </source>
</evidence>
<dbReference type="InterPro" id="IPR013762">
    <property type="entry name" value="Integrase-like_cat_sf"/>
</dbReference>
<comment type="caution">
    <text evidence="7">The sequence shown here is derived from an EMBL/GenBank/DDBJ whole genome shotgun (WGS) entry which is preliminary data.</text>
</comment>
<dbReference type="GO" id="GO:0003677">
    <property type="term" value="F:DNA binding"/>
    <property type="evidence" value="ECO:0007669"/>
    <property type="project" value="UniProtKB-UniRule"/>
</dbReference>
<dbReference type="SUPFAM" id="SSF56349">
    <property type="entry name" value="DNA breaking-rejoining enzymes"/>
    <property type="match status" value="1"/>
</dbReference>
<proteinExistence type="predicted"/>
<feature type="domain" description="Core-binding (CB)" evidence="6">
    <location>
        <begin position="5"/>
        <end position="98"/>
    </location>
</feature>
<reference evidence="7" key="1">
    <citation type="journal article" date="2020" name="mSystems">
        <title>Genome- and Community-Level Interaction Insights into Carbon Utilization and Element Cycling Functions of Hydrothermarchaeota in Hydrothermal Sediment.</title>
        <authorList>
            <person name="Zhou Z."/>
            <person name="Liu Y."/>
            <person name="Xu W."/>
            <person name="Pan J."/>
            <person name="Luo Z.H."/>
            <person name="Li M."/>
        </authorList>
    </citation>
    <scope>NUCLEOTIDE SEQUENCE [LARGE SCALE GENOMIC DNA]</scope>
    <source>
        <strain evidence="7">SpSt-381</strain>
    </source>
</reference>
<feature type="domain" description="Tyr recombinase" evidence="5">
    <location>
        <begin position="122"/>
        <end position="307"/>
    </location>
</feature>
<dbReference type="PROSITE" id="PS51900">
    <property type="entry name" value="CB"/>
    <property type="match status" value="1"/>
</dbReference>
<dbReference type="PROSITE" id="PS51898">
    <property type="entry name" value="TYR_RECOMBINASE"/>
    <property type="match status" value="1"/>
</dbReference>
<dbReference type="Pfam" id="PF00589">
    <property type="entry name" value="Phage_integrase"/>
    <property type="match status" value="1"/>
</dbReference>
<dbReference type="InterPro" id="IPR004107">
    <property type="entry name" value="Integrase_SAM-like_N"/>
</dbReference>
<dbReference type="PANTHER" id="PTHR30349:SF81">
    <property type="entry name" value="TYROSINE RECOMBINASE XERC"/>
    <property type="match status" value="1"/>
</dbReference>
<sequence length="334" mass="37801">MSTTLSLPRLLQAFFHHWLVQQRGASAHTVHAYRDTWRLFLRFVAARRRRDVSDLAFSDLTGAEVLAFLEHVEHERHASITTRNCRLAALRSFFAFVAEHEPLAAGQCAEVLRVPVKRAPRRTITYLDPEEVKAILAQPDRATLSGQRDHALLALLYNTGARIDEALNLTSATARLESPAQVRLIGKGRKERICPLWPETAVLLAALLKRQPRDEHEPIFANRYGEPLRASGVRFRLRQYVAAAAKTHPRLREKHVTPHTFRHTAAVHLVAAGVDVAVIQSWLGHVHLDTTFLYAQANVETKRRAIEQVDGPSRTARPPRWKRDSALLAWLDSL</sequence>
<keyword evidence="3" id="KW-0233">DNA recombination</keyword>
<evidence type="ECO:0000313" key="7">
    <source>
        <dbReference type="EMBL" id="HGZ43608.1"/>
    </source>
</evidence>
<dbReference type="Pfam" id="PF02899">
    <property type="entry name" value="Phage_int_SAM_1"/>
    <property type="match status" value="1"/>
</dbReference>
<evidence type="ECO:0000259" key="6">
    <source>
        <dbReference type="PROSITE" id="PS51900"/>
    </source>
</evidence>
<dbReference type="InterPro" id="IPR002104">
    <property type="entry name" value="Integrase_catalytic"/>
</dbReference>
<dbReference type="InterPro" id="IPR044068">
    <property type="entry name" value="CB"/>
</dbReference>
<evidence type="ECO:0000256" key="3">
    <source>
        <dbReference type="ARBA" id="ARBA00023172"/>
    </source>
</evidence>
<dbReference type="InterPro" id="IPR050090">
    <property type="entry name" value="Tyrosine_recombinase_XerCD"/>
</dbReference>
<evidence type="ECO:0000259" key="5">
    <source>
        <dbReference type="PROSITE" id="PS51898"/>
    </source>
</evidence>
<protein>
    <submittedName>
        <fullName evidence="7">Integrase</fullName>
    </submittedName>
</protein>
<evidence type="ECO:0000256" key="2">
    <source>
        <dbReference type="ARBA" id="ARBA00023125"/>
    </source>
</evidence>
<organism evidence="7">
    <name type="scientific">Eiseniibacteriota bacterium</name>
    <dbReference type="NCBI Taxonomy" id="2212470"/>
    <lineage>
        <taxon>Bacteria</taxon>
        <taxon>Candidatus Eiseniibacteriota</taxon>
    </lineage>
</organism>
<dbReference type="Gene3D" id="1.10.443.10">
    <property type="entry name" value="Intergrase catalytic core"/>
    <property type="match status" value="1"/>
</dbReference>
<dbReference type="InterPro" id="IPR010998">
    <property type="entry name" value="Integrase_recombinase_N"/>
</dbReference>
<gene>
    <name evidence="7" type="ORF">ENR23_09320</name>
</gene>
<name>A0A832I6R7_UNCEI</name>
<dbReference type="AlphaFoldDB" id="A0A832I6R7"/>
<dbReference type="GO" id="GO:0006310">
    <property type="term" value="P:DNA recombination"/>
    <property type="evidence" value="ECO:0007669"/>
    <property type="project" value="UniProtKB-KW"/>
</dbReference>
<accession>A0A832I6R7</accession>
<keyword evidence="1" id="KW-0229">DNA integration</keyword>
<dbReference type="Gene3D" id="1.10.150.130">
    <property type="match status" value="1"/>
</dbReference>
<dbReference type="InterPro" id="IPR011010">
    <property type="entry name" value="DNA_brk_join_enz"/>
</dbReference>
<keyword evidence="2 4" id="KW-0238">DNA-binding</keyword>
<dbReference type="GO" id="GO:0015074">
    <property type="term" value="P:DNA integration"/>
    <property type="evidence" value="ECO:0007669"/>
    <property type="project" value="UniProtKB-KW"/>
</dbReference>
<evidence type="ECO:0000256" key="1">
    <source>
        <dbReference type="ARBA" id="ARBA00022908"/>
    </source>
</evidence>
<dbReference type="EMBL" id="DSQF01000018">
    <property type="protein sequence ID" value="HGZ43608.1"/>
    <property type="molecule type" value="Genomic_DNA"/>
</dbReference>